<organism evidence="5 6">
    <name type="scientific">Xylanimonas protaetiae</name>
    <dbReference type="NCBI Taxonomy" id="2509457"/>
    <lineage>
        <taxon>Bacteria</taxon>
        <taxon>Bacillati</taxon>
        <taxon>Actinomycetota</taxon>
        <taxon>Actinomycetes</taxon>
        <taxon>Micrococcales</taxon>
        <taxon>Promicromonosporaceae</taxon>
        <taxon>Xylanimonas</taxon>
    </lineage>
</organism>
<dbReference type="SMART" id="SM00354">
    <property type="entry name" value="HTH_LACI"/>
    <property type="match status" value="1"/>
</dbReference>
<sequence>MVRMADVAREAGVSVMTVSNVLNERLPVGEPTRARVMAAVEALGYEVNLTARHLRAGRTDTVAFIAPSFHDYFGEVSDKIALLIEAGGRHLVLERTSASPEQEMEALSVARLRLYDGVLLSVAGLDIDRLERVRIPTPIVLLGERDVPERFNHVRLANEEGARLATAHMIEGGSRRILALGCTFDPGHMMSSDRRLGWERACLDAGLGVDPRYVVPISEYSSAAARDAMLDVIDSGLPFDGVFAITDIIALGAVSAMADRGLRIPADVQIAGFDNLDMVRFIPPGLTSVDANHEGLAEKAVGLLHRQMSGWTGPAEHAVVPVRLVVRGSTRGGA</sequence>
<keyword evidence="6" id="KW-1185">Reference proteome</keyword>
<dbReference type="OrthoDB" id="3563699at2"/>
<dbReference type="PANTHER" id="PTHR30146">
    <property type="entry name" value="LACI-RELATED TRANSCRIPTIONAL REPRESSOR"/>
    <property type="match status" value="1"/>
</dbReference>
<dbReference type="SUPFAM" id="SSF53822">
    <property type="entry name" value="Periplasmic binding protein-like I"/>
    <property type="match status" value="1"/>
</dbReference>
<name>A0A4P6F5E9_9MICO</name>
<dbReference type="Gene3D" id="3.40.50.2300">
    <property type="match status" value="2"/>
</dbReference>
<dbReference type="PROSITE" id="PS50932">
    <property type="entry name" value="HTH_LACI_2"/>
    <property type="match status" value="1"/>
</dbReference>
<evidence type="ECO:0000313" key="5">
    <source>
        <dbReference type="EMBL" id="QAY70844.1"/>
    </source>
</evidence>
<accession>A0A4P6F5E9</accession>
<dbReference type="Gene3D" id="1.10.260.40">
    <property type="entry name" value="lambda repressor-like DNA-binding domains"/>
    <property type="match status" value="1"/>
</dbReference>
<dbReference type="PROSITE" id="PS00356">
    <property type="entry name" value="HTH_LACI_1"/>
    <property type="match status" value="1"/>
</dbReference>
<dbReference type="GO" id="GO:0003700">
    <property type="term" value="F:DNA-binding transcription factor activity"/>
    <property type="evidence" value="ECO:0007669"/>
    <property type="project" value="TreeGrafter"/>
</dbReference>
<dbReference type="InterPro" id="IPR010982">
    <property type="entry name" value="Lambda_DNA-bd_dom_sf"/>
</dbReference>
<dbReference type="RefSeq" id="WP_129188990.1">
    <property type="nucleotide sequence ID" value="NZ_CP035493.1"/>
</dbReference>
<evidence type="ECO:0000256" key="3">
    <source>
        <dbReference type="ARBA" id="ARBA00023163"/>
    </source>
</evidence>
<dbReference type="AlphaFoldDB" id="A0A4P6F5E9"/>
<keyword evidence="1" id="KW-0805">Transcription regulation</keyword>
<evidence type="ECO:0000313" key="6">
    <source>
        <dbReference type="Proteomes" id="UP000292118"/>
    </source>
</evidence>
<keyword evidence="2" id="KW-0238">DNA-binding</keyword>
<gene>
    <name evidence="5" type="ORF">ET471_13100</name>
</gene>
<dbReference type="SUPFAM" id="SSF47413">
    <property type="entry name" value="lambda repressor-like DNA-binding domains"/>
    <property type="match status" value="1"/>
</dbReference>
<dbReference type="CDD" id="cd01392">
    <property type="entry name" value="HTH_LacI"/>
    <property type="match status" value="1"/>
</dbReference>
<protein>
    <submittedName>
        <fullName evidence="5">LacI family transcriptional regulator</fullName>
    </submittedName>
</protein>
<evidence type="ECO:0000256" key="2">
    <source>
        <dbReference type="ARBA" id="ARBA00023125"/>
    </source>
</evidence>
<feature type="domain" description="HTH lacI-type" evidence="4">
    <location>
        <begin position="2"/>
        <end position="56"/>
    </location>
</feature>
<proteinExistence type="predicted"/>
<keyword evidence="3" id="KW-0804">Transcription</keyword>
<dbReference type="InterPro" id="IPR000843">
    <property type="entry name" value="HTH_LacI"/>
</dbReference>
<dbReference type="KEGG" id="xya:ET471_13100"/>
<dbReference type="GO" id="GO:0000976">
    <property type="term" value="F:transcription cis-regulatory region binding"/>
    <property type="evidence" value="ECO:0007669"/>
    <property type="project" value="TreeGrafter"/>
</dbReference>
<dbReference type="InterPro" id="IPR028082">
    <property type="entry name" value="Peripla_BP_I"/>
</dbReference>
<dbReference type="InterPro" id="IPR046335">
    <property type="entry name" value="LacI/GalR-like_sensor"/>
</dbReference>
<dbReference type="Proteomes" id="UP000292118">
    <property type="component" value="Chromosome"/>
</dbReference>
<dbReference type="PANTHER" id="PTHR30146:SF109">
    <property type="entry name" value="HTH-TYPE TRANSCRIPTIONAL REGULATOR GALS"/>
    <property type="match status" value="1"/>
</dbReference>
<dbReference type="EMBL" id="CP035493">
    <property type="protein sequence ID" value="QAY70844.1"/>
    <property type="molecule type" value="Genomic_DNA"/>
</dbReference>
<dbReference type="Pfam" id="PF00356">
    <property type="entry name" value="LacI"/>
    <property type="match status" value="1"/>
</dbReference>
<dbReference type="Pfam" id="PF13377">
    <property type="entry name" value="Peripla_BP_3"/>
    <property type="match status" value="1"/>
</dbReference>
<evidence type="ECO:0000259" key="4">
    <source>
        <dbReference type="PROSITE" id="PS50932"/>
    </source>
</evidence>
<evidence type="ECO:0000256" key="1">
    <source>
        <dbReference type="ARBA" id="ARBA00023015"/>
    </source>
</evidence>
<reference evidence="5 6" key="1">
    <citation type="submission" date="2019-01" db="EMBL/GenBank/DDBJ databases">
        <title>Genome sequencing of strain FW10M-9.</title>
        <authorList>
            <person name="Heo J."/>
            <person name="Kim S.-J."/>
            <person name="Kim J.-S."/>
            <person name="Hong S.-B."/>
            <person name="Kwon S.-W."/>
        </authorList>
    </citation>
    <scope>NUCLEOTIDE SEQUENCE [LARGE SCALE GENOMIC DNA]</scope>
    <source>
        <strain evidence="5 6">FW10M-9</strain>
    </source>
</reference>
<dbReference type="CDD" id="cd06267">
    <property type="entry name" value="PBP1_LacI_sugar_binding-like"/>
    <property type="match status" value="1"/>
</dbReference>